<comment type="caution">
    <text evidence="2">The sequence shown here is derived from an EMBL/GenBank/DDBJ whole genome shotgun (WGS) entry which is preliminary data.</text>
</comment>
<evidence type="ECO:0000259" key="1">
    <source>
        <dbReference type="Pfam" id="PF13577"/>
    </source>
</evidence>
<protein>
    <submittedName>
        <fullName evidence="2">Nuclear transport factor 2 family protein</fullName>
    </submittedName>
</protein>
<dbReference type="InterPro" id="IPR032710">
    <property type="entry name" value="NTF2-like_dom_sf"/>
</dbReference>
<feature type="domain" description="SnoaL-like" evidence="1">
    <location>
        <begin position="14"/>
        <end position="133"/>
    </location>
</feature>
<dbReference type="Proteomes" id="UP001185737">
    <property type="component" value="Unassembled WGS sequence"/>
</dbReference>
<evidence type="ECO:0000313" key="2">
    <source>
        <dbReference type="EMBL" id="MDV6286802.1"/>
    </source>
</evidence>
<dbReference type="SUPFAM" id="SSF54427">
    <property type="entry name" value="NTF2-like"/>
    <property type="match status" value="1"/>
</dbReference>
<name>A0ABU4CU30_RHOJO</name>
<sequence>MTITHDAGTIGNDIETYIQVQTFLARQARLLDAADADGFAATFTTDGVLRHASRHDALQGRTAIAEATAATAGAHAEATHRHWFDQFVVEPGPTTETVLVSYYALTSLVDRNGTVRFLPSCLVEDELHRDEAGALLVAERLVTRDDLAPAAQQADSR</sequence>
<dbReference type="Pfam" id="PF13577">
    <property type="entry name" value="SnoaL_4"/>
    <property type="match status" value="1"/>
</dbReference>
<dbReference type="RefSeq" id="WP_317571782.1">
    <property type="nucleotide sequence ID" value="NZ_JAWLKA010000046.1"/>
</dbReference>
<reference evidence="2 3" key="1">
    <citation type="submission" date="2023-10" db="EMBL/GenBank/DDBJ databases">
        <title>Development of a sustainable strategy for remediation of hydrocarbon-contaminated territories based on the waste exchange concept.</title>
        <authorList>
            <person name="Krivoruchko A."/>
        </authorList>
    </citation>
    <scope>NUCLEOTIDE SEQUENCE [LARGE SCALE GENOMIC DNA]</scope>
    <source>
        <strain evidence="2 3">IEGM 60</strain>
    </source>
</reference>
<dbReference type="InterPro" id="IPR037401">
    <property type="entry name" value="SnoaL-like"/>
</dbReference>
<keyword evidence="3" id="KW-1185">Reference proteome</keyword>
<gene>
    <name evidence="2" type="ORF">R3Q59_40710</name>
</gene>
<proteinExistence type="predicted"/>
<evidence type="ECO:0000313" key="3">
    <source>
        <dbReference type="Proteomes" id="UP001185737"/>
    </source>
</evidence>
<dbReference type="Gene3D" id="3.10.450.50">
    <property type="match status" value="1"/>
</dbReference>
<accession>A0ABU4CU30</accession>
<dbReference type="EMBL" id="JAWLKA010000046">
    <property type="protein sequence ID" value="MDV6286802.1"/>
    <property type="molecule type" value="Genomic_DNA"/>
</dbReference>
<organism evidence="2 3">
    <name type="scientific">Rhodococcus jostii</name>
    <dbReference type="NCBI Taxonomy" id="132919"/>
    <lineage>
        <taxon>Bacteria</taxon>
        <taxon>Bacillati</taxon>
        <taxon>Actinomycetota</taxon>
        <taxon>Actinomycetes</taxon>
        <taxon>Mycobacteriales</taxon>
        <taxon>Nocardiaceae</taxon>
        <taxon>Rhodococcus</taxon>
    </lineage>
</organism>